<dbReference type="SUPFAM" id="SSF158745">
    <property type="entry name" value="LanC-like"/>
    <property type="match status" value="1"/>
</dbReference>
<proteinExistence type="predicted"/>
<protein>
    <recommendedName>
        <fullName evidence="4">Lanthionine synthetase C-like protein</fullName>
    </recommendedName>
</protein>
<dbReference type="EMBL" id="KQ965885">
    <property type="protein sequence ID" value="KXS09152.1"/>
    <property type="molecule type" value="Genomic_DNA"/>
</dbReference>
<evidence type="ECO:0000313" key="2">
    <source>
        <dbReference type="EMBL" id="KXS09152.1"/>
    </source>
</evidence>
<accession>A0A138ZXB2</accession>
<gene>
    <name evidence="2" type="ORF">M427DRAFT_49922</name>
</gene>
<dbReference type="Pfam" id="PF05147">
    <property type="entry name" value="LANC_like"/>
    <property type="match status" value="1"/>
</dbReference>
<dbReference type="PANTHER" id="PTHR12736">
    <property type="entry name" value="LANC-LIKE PROTEIN"/>
    <property type="match status" value="1"/>
</dbReference>
<dbReference type="PRINTS" id="PR01950">
    <property type="entry name" value="LANCSUPER"/>
</dbReference>
<dbReference type="GO" id="GO:0031179">
    <property type="term" value="P:peptide modification"/>
    <property type="evidence" value="ECO:0007669"/>
    <property type="project" value="InterPro"/>
</dbReference>
<dbReference type="InterPro" id="IPR012341">
    <property type="entry name" value="6hp_glycosidase-like_sf"/>
</dbReference>
<sequence length="339" mass="36786">MATRIIPPDASNGVSFLTSVAGSLAVHSAILHSLSLKVSTDEDNRGRPLDTLRSRSVSLARASLASAMESLKDPYDLELPSELLYGRCGFLYLVRFLAANIGIQDVKEACPEIEEFTSQVLSAVLECGEATARDPRIRRMLDQVGGHSAMAPPPNRFWVWHGSGYLGAAHGVYGVVAELPHWLPPLVQTSTAELQGLTKPADDIGTSSSPLSSRSHPFWSKLRSEIVSQLRFLLSLSRKVEHHCRGNLPTRLEKCAGGVLACVAAYKVLGDKDRLSEAKRASTVVWQRGLLTKGVGLCHGIAGNGYSFLHLYWATGDADFLVKAIVFAEEAINWKIRGA</sequence>
<dbReference type="CDD" id="cd04794">
    <property type="entry name" value="euk_LANCL"/>
    <property type="match status" value="1"/>
</dbReference>
<dbReference type="Proteomes" id="UP000070544">
    <property type="component" value="Unassembled WGS sequence"/>
</dbReference>
<organism evidence="2 3">
    <name type="scientific">Gonapodya prolifera (strain JEL478)</name>
    <name type="common">Monoblepharis prolifera</name>
    <dbReference type="NCBI Taxonomy" id="1344416"/>
    <lineage>
        <taxon>Eukaryota</taxon>
        <taxon>Fungi</taxon>
        <taxon>Fungi incertae sedis</taxon>
        <taxon>Chytridiomycota</taxon>
        <taxon>Chytridiomycota incertae sedis</taxon>
        <taxon>Monoblepharidomycetes</taxon>
        <taxon>Monoblepharidales</taxon>
        <taxon>Gonapodyaceae</taxon>
        <taxon>Gonapodya</taxon>
    </lineage>
</organism>
<feature type="binding site" evidence="1">
    <location>
        <position position="299"/>
    </location>
    <ligand>
        <name>Zn(2+)</name>
        <dbReference type="ChEBI" id="CHEBI:29105"/>
    </ligand>
</feature>
<dbReference type="OrthoDB" id="10257263at2759"/>
<dbReference type="GO" id="GO:0005975">
    <property type="term" value="P:carbohydrate metabolic process"/>
    <property type="evidence" value="ECO:0007669"/>
    <property type="project" value="InterPro"/>
</dbReference>
<dbReference type="InterPro" id="IPR007822">
    <property type="entry name" value="LANC-like"/>
</dbReference>
<dbReference type="PANTHER" id="PTHR12736:SF7">
    <property type="entry name" value="LANC-LIKE PROTEIN 3"/>
    <property type="match status" value="1"/>
</dbReference>
<keyword evidence="1" id="KW-0479">Metal-binding</keyword>
<evidence type="ECO:0000256" key="1">
    <source>
        <dbReference type="PIRSR" id="PIRSR607822-1"/>
    </source>
</evidence>
<evidence type="ECO:0000313" key="3">
    <source>
        <dbReference type="Proteomes" id="UP000070544"/>
    </source>
</evidence>
<keyword evidence="1" id="KW-0862">Zinc</keyword>
<dbReference type="GO" id="GO:0005886">
    <property type="term" value="C:plasma membrane"/>
    <property type="evidence" value="ECO:0007669"/>
    <property type="project" value="TreeGrafter"/>
</dbReference>
<keyword evidence="3" id="KW-1185">Reference proteome</keyword>
<dbReference type="Gene3D" id="1.50.10.10">
    <property type="match status" value="1"/>
</dbReference>
<feature type="binding site" evidence="1">
    <location>
        <position position="298"/>
    </location>
    <ligand>
        <name>Zn(2+)</name>
        <dbReference type="ChEBI" id="CHEBI:29105"/>
    </ligand>
</feature>
<name>A0A138ZXB2_GONPJ</name>
<dbReference type="SMART" id="SM01260">
    <property type="entry name" value="LANC_like"/>
    <property type="match status" value="1"/>
</dbReference>
<feature type="binding site" evidence="1">
    <location>
        <position position="244"/>
    </location>
    <ligand>
        <name>Zn(2+)</name>
        <dbReference type="ChEBI" id="CHEBI:29105"/>
    </ligand>
</feature>
<evidence type="ECO:0008006" key="4">
    <source>
        <dbReference type="Google" id="ProtNLM"/>
    </source>
</evidence>
<dbReference type="AlphaFoldDB" id="A0A138ZXB2"/>
<reference evidence="2 3" key="1">
    <citation type="journal article" date="2015" name="Genome Biol. Evol.">
        <title>Phylogenomic analyses indicate that early fungi evolved digesting cell walls of algal ancestors of land plants.</title>
        <authorList>
            <person name="Chang Y."/>
            <person name="Wang S."/>
            <person name="Sekimoto S."/>
            <person name="Aerts A.L."/>
            <person name="Choi C."/>
            <person name="Clum A."/>
            <person name="LaButti K.M."/>
            <person name="Lindquist E.A."/>
            <person name="Yee Ngan C."/>
            <person name="Ohm R.A."/>
            <person name="Salamov A.A."/>
            <person name="Grigoriev I.V."/>
            <person name="Spatafora J.W."/>
            <person name="Berbee M.L."/>
        </authorList>
    </citation>
    <scope>NUCLEOTIDE SEQUENCE [LARGE SCALE GENOMIC DNA]</scope>
    <source>
        <strain evidence="2 3">JEL478</strain>
    </source>
</reference>
<dbReference type="GO" id="GO:0046872">
    <property type="term" value="F:metal ion binding"/>
    <property type="evidence" value="ECO:0007669"/>
    <property type="project" value="UniProtKB-KW"/>
</dbReference>